<keyword evidence="1" id="KW-0805">Transcription regulation</keyword>
<dbReference type="InterPro" id="IPR036271">
    <property type="entry name" value="Tet_transcr_reg_TetR-rel_C_sf"/>
</dbReference>
<protein>
    <recommendedName>
        <fullName evidence="3">Tetracyclin repressor-like C-terminal domain-containing protein</fullName>
    </recommendedName>
</protein>
<feature type="domain" description="Tetracyclin repressor-like C-terminal" evidence="3">
    <location>
        <begin position="15"/>
        <end position="111"/>
    </location>
</feature>
<sequence length="127" mass="13948">METLDKAHTIQEGVKKFLNGIVDLHFREDTPGGCLVVLSVLEREQHEAETVMMLEHIVEHMQKTLQSRIKQAQDAGQLSGEIKARRVSTSIVAAATGIMVMGKAGFSRTSLRTVSDTICSLLSPEQT</sequence>
<proteinExistence type="predicted"/>
<dbReference type="PANTHER" id="PTHR47506:SF1">
    <property type="entry name" value="HTH-TYPE TRANSCRIPTIONAL REGULATOR YJDC"/>
    <property type="match status" value="1"/>
</dbReference>
<dbReference type="Gene3D" id="1.10.357.10">
    <property type="entry name" value="Tetracycline Repressor, domain 2"/>
    <property type="match status" value="1"/>
</dbReference>
<gene>
    <name evidence="4" type="ORF">MNBD_GAMMA14-933</name>
</gene>
<dbReference type="SUPFAM" id="SSF48498">
    <property type="entry name" value="Tetracyclin repressor-like, C-terminal domain"/>
    <property type="match status" value="1"/>
</dbReference>
<dbReference type="PANTHER" id="PTHR47506">
    <property type="entry name" value="TRANSCRIPTIONAL REGULATORY PROTEIN"/>
    <property type="match status" value="1"/>
</dbReference>
<evidence type="ECO:0000256" key="1">
    <source>
        <dbReference type="ARBA" id="ARBA00023015"/>
    </source>
</evidence>
<dbReference type="InterPro" id="IPR011075">
    <property type="entry name" value="TetR_C"/>
</dbReference>
<keyword evidence="2" id="KW-0804">Transcription</keyword>
<name>A0A3B0YPG9_9ZZZZ</name>
<evidence type="ECO:0000313" key="4">
    <source>
        <dbReference type="EMBL" id="VAW76239.1"/>
    </source>
</evidence>
<evidence type="ECO:0000256" key="2">
    <source>
        <dbReference type="ARBA" id="ARBA00023163"/>
    </source>
</evidence>
<dbReference type="EMBL" id="UOFM01000167">
    <property type="protein sequence ID" value="VAW76239.1"/>
    <property type="molecule type" value="Genomic_DNA"/>
</dbReference>
<evidence type="ECO:0000259" key="3">
    <source>
        <dbReference type="Pfam" id="PF16925"/>
    </source>
</evidence>
<reference evidence="4" key="1">
    <citation type="submission" date="2018-06" db="EMBL/GenBank/DDBJ databases">
        <authorList>
            <person name="Zhirakovskaya E."/>
        </authorList>
    </citation>
    <scope>NUCLEOTIDE SEQUENCE</scope>
</reference>
<organism evidence="4">
    <name type="scientific">hydrothermal vent metagenome</name>
    <dbReference type="NCBI Taxonomy" id="652676"/>
    <lineage>
        <taxon>unclassified sequences</taxon>
        <taxon>metagenomes</taxon>
        <taxon>ecological metagenomes</taxon>
    </lineage>
</organism>
<accession>A0A3B0YPG9</accession>
<dbReference type="AlphaFoldDB" id="A0A3B0YPG9"/>
<dbReference type="Pfam" id="PF16925">
    <property type="entry name" value="TetR_C_13"/>
    <property type="match status" value="1"/>
</dbReference>